<comment type="caution">
    <text evidence="1">The sequence shown here is derived from an EMBL/GenBank/DDBJ whole genome shotgun (WGS) entry which is preliminary data.</text>
</comment>
<proteinExistence type="predicted"/>
<organism evidence="1 2">
    <name type="scientific">Spirosoma oryzae</name>
    <dbReference type="NCBI Taxonomy" id="1469603"/>
    <lineage>
        <taxon>Bacteria</taxon>
        <taxon>Pseudomonadati</taxon>
        <taxon>Bacteroidota</taxon>
        <taxon>Cytophagia</taxon>
        <taxon>Cytophagales</taxon>
        <taxon>Cytophagaceae</taxon>
        <taxon>Spirosoma</taxon>
    </lineage>
</organism>
<sequence>MFKVENNIKHETLNTKPIKSRLPLDDADGLRCVLFYHILLLSRQWHKSNIKNSSTLVCTLAT</sequence>
<dbReference type="AlphaFoldDB" id="A0A2T0T5Q9"/>
<protein>
    <submittedName>
        <fullName evidence="1">Uncharacterized protein</fullName>
    </submittedName>
</protein>
<keyword evidence="2" id="KW-1185">Reference proteome</keyword>
<accession>A0A2T0T5Q9</accession>
<evidence type="ECO:0000313" key="1">
    <source>
        <dbReference type="EMBL" id="PRY41015.1"/>
    </source>
</evidence>
<reference evidence="1 2" key="1">
    <citation type="submission" date="2018-03" db="EMBL/GenBank/DDBJ databases">
        <title>Genomic Encyclopedia of Archaeal and Bacterial Type Strains, Phase II (KMG-II): from individual species to whole genera.</title>
        <authorList>
            <person name="Goeker M."/>
        </authorList>
    </citation>
    <scope>NUCLEOTIDE SEQUENCE [LARGE SCALE GENOMIC DNA]</scope>
    <source>
        <strain evidence="1 2">DSM 28354</strain>
    </source>
</reference>
<dbReference type="Proteomes" id="UP000238375">
    <property type="component" value="Unassembled WGS sequence"/>
</dbReference>
<gene>
    <name evidence="1" type="ORF">CLV58_106202</name>
</gene>
<name>A0A2T0T5Q9_9BACT</name>
<dbReference type="EMBL" id="PVTE01000006">
    <property type="protein sequence ID" value="PRY41015.1"/>
    <property type="molecule type" value="Genomic_DNA"/>
</dbReference>
<evidence type="ECO:0000313" key="2">
    <source>
        <dbReference type="Proteomes" id="UP000238375"/>
    </source>
</evidence>